<dbReference type="InterPro" id="IPR014710">
    <property type="entry name" value="RmlC-like_jellyroll"/>
</dbReference>
<gene>
    <name evidence="3" type="ORF">WR25_24997</name>
</gene>
<dbReference type="Proteomes" id="UP000218231">
    <property type="component" value="Unassembled WGS sequence"/>
</dbReference>
<dbReference type="GO" id="GO:0006355">
    <property type="term" value="P:regulation of DNA-templated transcription"/>
    <property type="evidence" value="ECO:0007669"/>
    <property type="project" value="InterPro"/>
</dbReference>
<dbReference type="EMBL" id="LIAE01010002">
    <property type="protein sequence ID" value="PAV67075.1"/>
    <property type="molecule type" value="Genomic_DNA"/>
</dbReference>
<evidence type="ECO:0000313" key="4">
    <source>
        <dbReference type="Proteomes" id="UP000218231"/>
    </source>
</evidence>
<dbReference type="SMART" id="SM00419">
    <property type="entry name" value="HTH_CRP"/>
    <property type="match status" value="1"/>
</dbReference>
<feature type="region of interest" description="Disordered" evidence="1">
    <location>
        <begin position="524"/>
        <end position="558"/>
    </location>
</feature>
<dbReference type="OrthoDB" id="10447614at2759"/>
<dbReference type="SUPFAM" id="SSF46785">
    <property type="entry name" value="Winged helix' DNA-binding domain"/>
    <property type="match status" value="1"/>
</dbReference>
<dbReference type="Gene3D" id="2.60.120.10">
    <property type="entry name" value="Jelly Rolls"/>
    <property type="match status" value="1"/>
</dbReference>
<organism evidence="3 4">
    <name type="scientific">Diploscapter pachys</name>
    <dbReference type="NCBI Taxonomy" id="2018661"/>
    <lineage>
        <taxon>Eukaryota</taxon>
        <taxon>Metazoa</taxon>
        <taxon>Ecdysozoa</taxon>
        <taxon>Nematoda</taxon>
        <taxon>Chromadorea</taxon>
        <taxon>Rhabditida</taxon>
        <taxon>Rhabditina</taxon>
        <taxon>Rhabditomorpha</taxon>
        <taxon>Rhabditoidea</taxon>
        <taxon>Rhabditidae</taxon>
        <taxon>Diploscapter</taxon>
    </lineage>
</organism>
<proteinExistence type="predicted"/>
<protein>
    <recommendedName>
        <fullName evidence="2">HTH crp-type domain-containing protein</fullName>
    </recommendedName>
</protein>
<dbReference type="GO" id="GO:0003677">
    <property type="term" value="F:DNA binding"/>
    <property type="evidence" value="ECO:0007669"/>
    <property type="project" value="InterPro"/>
</dbReference>
<name>A0A2A2JZF1_9BILA</name>
<dbReference type="PROSITE" id="PS51063">
    <property type="entry name" value="HTH_CRP_2"/>
    <property type="match status" value="1"/>
</dbReference>
<dbReference type="AlphaFoldDB" id="A0A2A2JZF1"/>
<evidence type="ECO:0000259" key="2">
    <source>
        <dbReference type="PROSITE" id="PS51063"/>
    </source>
</evidence>
<dbReference type="CDD" id="cd00092">
    <property type="entry name" value="HTH_CRP"/>
    <property type="match status" value="1"/>
</dbReference>
<feature type="domain" description="HTH crp-type" evidence="2">
    <location>
        <begin position="51"/>
        <end position="125"/>
    </location>
</feature>
<reference evidence="3 4" key="1">
    <citation type="journal article" date="2017" name="Curr. Biol.">
        <title>Genome architecture and evolution of a unichromosomal asexual nematode.</title>
        <authorList>
            <person name="Fradin H."/>
            <person name="Zegar C."/>
            <person name="Gutwein M."/>
            <person name="Lucas J."/>
            <person name="Kovtun M."/>
            <person name="Corcoran D."/>
            <person name="Baugh L.R."/>
            <person name="Kiontke K."/>
            <person name="Gunsalus K."/>
            <person name="Fitch D.H."/>
            <person name="Piano F."/>
        </authorList>
    </citation>
    <scope>NUCLEOTIDE SEQUENCE [LARGE SCALE GENOMIC DNA]</scope>
    <source>
        <strain evidence="3">PF1309</strain>
    </source>
</reference>
<dbReference type="InterPro" id="IPR036390">
    <property type="entry name" value="WH_DNA-bd_sf"/>
</dbReference>
<evidence type="ECO:0000313" key="3">
    <source>
        <dbReference type="EMBL" id="PAV67075.1"/>
    </source>
</evidence>
<comment type="caution">
    <text evidence="3">The sequence shown here is derived from an EMBL/GenBank/DDBJ whole genome shotgun (WGS) entry which is preliminary data.</text>
</comment>
<dbReference type="Pfam" id="PF13545">
    <property type="entry name" value="HTH_Crp_2"/>
    <property type="match status" value="1"/>
</dbReference>
<accession>A0A2A2JZF1</accession>
<dbReference type="InterPro" id="IPR012318">
    <property type="entry name" value="HTH_CRP"/>
</dbReference>
<evidence type="ECO:0000256" key="1">
    <source>
        <dbReference type="SAM" id="MobiDB-lite"/>
    </source>
</evidence>
<dbReference type="STRING" id="2018661.A0A2A2JZF1"/>
<keyword evidence="4" id="KW-1185">Reference proteome</keyword>
<sequence length="634" mass="65521">MALTESTVAIIDRAQIAALIVDHPRIAGLLLVRDQIERVALTDRMANLGRGSAKARICALLIGLRNRHRRLDASVQDSFSPCLTQEQIGDATGLTAVHVNRMLRQLEDEGLLARDGGRITFLNEHALARTAHHIDRTQHIDLGWLPPARASANLRSRLLQRALQRVLVLPGEVDDLPDLGLRHFVGEDAAHPDALLVDVQHHPRRLFHVHTEEALQAQHDEFHRRVIVVQHQDAIGRRLLGARARLGGEARAGAAVVAVIRSVVAAFGHGYATTFIFSAASATRFDSGCATSPASFSMASVLREKSVGDLTLVIVLAAAVASSNDFLAKAAASWPSASRPRTAIFDDSTIASMLPLPNSFASSNIFWLFSTAPLARSVASANAVWVLAVTVSIVSMMTSFAARGAIGAVVAAAIGSVVGTTGGRAAAVGATGSSGAGSRVTGAASTATSGTTEAGTIDASGGTMSAAVGVVASGTAGTLFLATLALGSDGLTADCGGMATGRSGRRATLAGFTGGLGAALTYSPGASQSATSTPPPGCRAPSAGTMSDDKLRSHASQSGHQLPFVSVAPATKSASESAAASFVQYWYLPAAGGLTTPAIWPDPASTKRSGPWNRCVIFHTLSAGAIWSSRPACT</sequence>